<dbReference type="Proteomes" id="UP001281203">
    <property type="component" value="Unassembled WGS sequence"/>
</dbReference>
<keyword evidence="1" id="KW-0812">Transmembrane</keyword>
<keyword evidence="3" id="KW-1185">Reference proteome</keyword>
<evidence type="ECO:0000313" key="2">
    <source>
        <dbReference type="EMBL" id="MDV2480939.1"/>
    </source>
</evidence>
<organism evidence="2 3">
    <name type="scientific">Methanoculleus caldifontis</name>
    <dbReference type="NCBI Taxonomy" id="2651577"/>
    <lineage>
        <taxon>Archaea</taxon>
        <taxon>Methanobacteriati</taxon>
        <taxon>Methanobacteriota</taxon>
        <taxon>Stenosarchaea group</taxon>
        <taxon>Methanomicrobia</taxon>
        <taxon>Methanomicrobiales</taxon>
        <taxon>Methanomicrobiaceae</taxon>
        <taxon>Methanoculleus</taxon>
    </lineage>
</organism>
<evidence type="ECO:0000256" key="1">
    <source>
        <dbReference type="SAM" id="Phobius"/>
    </source>
</evidence>
<accession>A0ABU3WYR9</accession>
<evidence type="ECO:0000313" key="3">
    <source>
        <dbReference type="Proteomes" id="UP001281203"/>
    </source>
</evidence>
<comment type="caution">
    <text evidence="2">The sequence shown here is derived from an EMBL/GenBank/DDBJ whole genome shotgun (WGS) entry which is preliminary data.</text>
</comment>
<dbReference type="EMBL" id="WBKO01000001">
    <property type="protein sequence ID" value="MDV2480939.1"/>
    <property type="molecule type" value="Genomic_DNA"/>
</dbReference>
<feature type="transmembrane region" description="Helical" evidence="1">
    <location>
        <begin position="6"/>
        <end position="27"/>
    </location>
</feature>
<sequence>MSLDFLAGFTIFMLALIMVVSMVPGLLAGLESSGIDYDAVAYRTGVILVEDPGWPVYPPWEMNDASHKGEIQRIGLAVSKETPNVLLSTKVDKLFEAGFFAPEDYRNKAIFGDIPYSYNFSLNISQAGGNYELKQTGSPLPPGYGYIRRVVKIKEPGVANVGYSNSYTAADPLSPARTFTIRLDFNQLLDPKRGPAYRIDPRTEPVTVKIDLDNYLVSPHAEATLQNVTFWKMDPTRPNPRFTRIPFSYNDMDSNLYTLTLNSGPSNLVPAQPVRGSIALELQPAATSQFTLDQNSILDIRFAFQEAAEDEPQHTSINGTYLYDYGNVDLPPLKIGVLEVAIW</sequence>
<keyword evidence="1" id="KW-0472">Membrane</keyword>
<name>A0ABU3WYR9_9EURY</name>
<proteinExistence type="predicted"/>
<keyword evidence="1" id="KW-1133">Transmembrane helix</keyword>
<reference evidence="2 3" key="1">
    <citation type="submission" date="2019-10" db="EMBL/GenBank/DDBJ databases">
        <title>Isolation and characterization of Methanoculleus sp. Wushi-C6 from a hot spring well.</title>
        <authorList>
            <person name="Chen S.-C."/>
            <person name="Lan Z.-H."/>
            <person name="You Y.-T."/>
            <person name="Lai M.-C."/>
        </authorList>
    </citation>
    <scope>NUCLEOTIDE SEQUENCE [LARGE SCALE GENOMIC DNA]</scope>
    <source>
        <strain evidence="2 3">Wushi-C6</strain>
    </source>
</reference>
<protein>
    <submittedName>
        <fullName evidence="2">Uncharacterized protein</fullName>
    </submittedName>
</protein>
<gene>
    <name evidence="2" type="ORF">F8E02_02725</name>
</gene>